<evidence type="ECO:0008006" key="3">
    <source>
        <dbReference type="Google" id="ProtNLM"/>
    </source>
</evidence>
<protein>
    <recommendedName>
        <fullName evidence="3">Secreted protein</fullName>
    </recommendedName>
</protein>
<proteinExistence type="predicted"/>
<name>A0ABU7WGT6_9GAMM</name>
<keyword evidence="2" id="KW-1185">Reference proteome</keyword>
<dbReference type="Proteomes" id="UP001358324">
    <property type="component" value="Unassembled WGS sequence"/>
</dbReference>
<evidence type="ECO:0000313" key="2">
    <source>
        <dbReference type="Proteomes" id="UP001358324"/>
    </source>
</evidence>
<organism evidence="1 2">
    <name type="scientific">Luteimonas flava</name>
    <dbReference type="NCBI Taxonomy" id="3115822"/>
    <lineage>
        <taxon>Bacteria</taxon>
        <taxon>Pseudomonadati</taxon>
        <taxon>Pseudomonadota</taxon>
        <taxon>Gammaproteobacteria</taxon>
        <taxon>Lysobacterales</taxon>
        <taxon>Lysobacteraceae</taxon>
        <taxon>Luteimonas</taxon>
    </lineage>
</organism>
<evidence type="ECO:0000313" key="1">
    <source>
        <dbReference type="EMBL" id="MEF3083189.1"/>
    </source>
</evidence>
<sequence length="124" mass="13930">MRYLLRLIGLLAPLFSNGQSARYGDVSYSQPQDCSVITRDQRANPYAHLFRNMCEQSDARTKQSVARIMGRPQPSTRVLSVPAHGTDDAKRYGVACMGGLVMLRLPNGWQQALDAEHRYLTCRS</sequence>
<reference evidence="1 2" key="1">
    <citation type="submission" date="2024-01" db="EMBL/GenBank/DDBJ databases">
        <title>Novel species of the genus Luteimonas isolated from rivers.</title>
        <authorList>
            <person name="Lu H."/>
        </authorList>
    </citation>
    <scope>NUCLEOTIDE SEQUENCE [LARGE SCALE GENOMIC DNA]</scope>
    <source>
        <strain evidence="1 2">SMYT11W</strain>
    </source>
</reference>
<accession>A0ABU7WGT6</accession>
<dbReference type="RefSeq" id="WP_332078919.1">
    <property type="nucleotide sequence ID" value="NZ_JAZHBM010000003.1"/>
</dbReference>
<comment type="caution">
    <text evidence="1">The sequence shown here is derived from an EMBL/GenBank/DDBJ whole genome shotgun (WGS) entry which is preliminary data.</text>
</comment>
<dbReference type="EMBL" id="JAZHBM010000003">
    <property type="protein sequence ID" value="MEF3083189.1"/>
    <property type="molecule type" value="Genomic_DNA"/>
</dbReference>
<gene>
    <name evidence="1" type="ORF">V3391_13330</name>
</gene>